<proteinExistence type="predicted"/>
<dbReference type="InterPro" id="IPR057793">
    <property type="entry name" value="YnfU-like"/>
</dbReference>
<evidence type="ECO:0000313" key="1">
    <source>
        <dbReference type="EMBL" id="MCU6664216.1"/>
    </source>
</evidence>
<dbReference type="Proteomes" id="UP001063816">
    <property type="component" value="Unassembled WGS sequence"/>
</dbReference>
<name>A0A9J6PXL4_9ENTR</name>
<dbReference type="NCBIfam" id="NF038384">
    <property type="entry name" value="zinc_YnfU_fam"/>
    <property type="match status" value="1"/>
</dbReference>
<comment type="caution">
    <text evidence="1">The sequence shown here is derived from an EMBL/GenBank/DDBJ whole genome shotgun (WGS) entry which is preliminary data.</text>
</comment>
<evidence type="ECO:0000313" key="2">
    <source>
        <dbReference type="Proteomes" id="UP001063816"/>
    </source>
</evidence>
<reference evidence="1" key="1">
    <citation type="submission" date="2022-05" db="EMBL/GenBank/DDBJ databases">
        <title>Description of a novel species of Leclercia; Leclercia tamurae and the Proposal for a Novel Genus Silvania gen. nov. Containing Two Novel Species Silvania hatchlandensis sp. nov. and Silvania confinis sp. nov. Isolated from the Rhizosphere of Oak.</title>
        <authorList>
            <person name="Maddock D.W."/>
            <person name="Brady C.L."/>
            <person name="Denman S."/>
            <person name="Arnold D."/>
        </authorList>
    </citation>
    <scope>NUCLEOTIDE SEQUENCE</scope>
    <source>
        <strain evidence="1">H19S6</strain>
    </source>
</reference>
<keyword evidence="2" id="KW-1185">Reference proteome</keyword>
<gene>
    <name evidence="1" type="ORF">M8014_07665</name>
</gene>
<dbReference type="AlphaFoldDB" id="A0A9J6PXL4"/>
<organism evidence="1 2">
    <name type="scientific">Silvania hatchlandensis</name>
    <dbReference type="NCBI Taxonomy" id="2926469"/>
    <lineage>
        <taxon>Bacteria</taxon>
        <taxon>Pseudomonadati</taxon>
        <taxon>Pseudomonadota</taxon>
        <taxon>Gammaproteobacteria</taxon>
        <taxon>Enterobacterales</taxon>
        <taxon>Enterobacteriaceae</taxon>
        <taxon>Silvania</taxon>
    </lineage>
</organism>
<accession>A0A9J6PXL4</accession>
<dbReference type="EMBL" id="JAMGZK010000044">
    <property type="protein sequence ID" value="MCU6664216.1"/>
    <property type="molecule type" value="Genomic_DNA"/>
</dbReference>
<protein>
    <submittedName>
        <fullName evidence="1">YnfU family zinc-binding protein</fullName>
    </submittedName>
</protein>
<sequence length="47" mass="4955">MKFIGGASTSSVICPLCGLRSSHSASKLRLKQTLLCPGCKALFVSTR</sequence>